<protein>
    <submittedName>
        <fullName evidence="3">(2Fe-2S)-binding protein</fullName>
    </submittedName>
</protein>
<keyword evidence="1" id="KW-0560">Oxidoreductase</keyword>
<dbReference type="Proteomes" id="UP000295727">
    <property type="component" value="Chromosome 4"/>
</dbReference>
<dbReference type="KEGG" id="ppai:E1956_36580"/>
<dbReference type="GO" id="GO:0016491">
    <property type="term" value="F:oxidoreductase activity"/>
    <property type="evidence" value="ECO:0007669"/>
    <property type="project" value="UniProtKB-KW"/>
</dbReference>
<dbReference type="RefSeq" id="WP_134758253.1">
    <property type="nucleotide sequence ID" value="NZ_CP038151.1"/>
</dbReference>
<evidence type="ECO:0000259" key="2">
    <source>
        <dbReference type="PROSITE" id="PS51085"/>
    </source>
</evidence>
<gene>
    <name evidence="3" type="ORF">E1956_36580</name>
</gene>
<dbReference type="GO" id="GO:0051536">
    <property type="term" value="F:iron-sulfur cluster binding"/>
    <property type="evidence" value="ECO:0007669"/>
    <property type="project" value="InterPro"/>
</dbReference>
<reference evidence="3 4" key="1">
    <citation type="submission" date="2019-03" db="EMBL/GenBank/DDBJ databases">
        <title>Paraburkholderia sp. 7MH5, isolated from subtropical forest soil.</title>
        <authorList>
            <person name="Gao Z.-H."/>
            <person name="Qiu L.-H."/>
        </authorList>
    </citation>
    <scope>NUCLEOTIDE SEQUENCE [LARGE SCALE GENOMIC DNA]</scope>
    <source>
        <strain evidence="3 4">7MH5</strain>
    </source>
</reference>
<accession>A0A4V1B0G9</accession>
<dbReference type="AlphaFoldDB" id="A0A4V1B0G9"/>
<dbReference type="InterPro" id="IPR036010">
    <property type="entry name" value="2Fe-2S_ferredoxin-like_sf"/>
</dbReference>
<dbReference type="InterPro" id="IPR042204">
    <property type="entry name" value="2Fe-2S-bd_N"/>
</dbReference>
<evidence type="ECO:0000313" key="3">
    <source>
        <dbReference type="EMBL" id="QBR02733.1"/>
    </source>
</evidence>
<dbReference type="InterPro" id="IPR001041">
    <property type="entry name" value="2Fe-2S_ferredoxin-type"/>
</dbReference>
<dbReference type="PROSITE" id="PS51085">
    <property type="entry name" value="2FE2S_FER_2"/>
    <property type="match status" value="1"/>
</dbReference>
<organism evidence="3 4">
    <name type="scientific">Paraburkholderia pallida</name>
    <dbReference type="NCBI Taxonomy" id="2547399"/>
    <lineage>
        <taxon>Bacteria</taxon>
        <taxon>Pseudomonadati</taxon>
        <taxon>Pseudomonadota</taxon>
        <taxon>Betaproteobacteria</taxon>
        <taxon>Burkholderiales</taxon>
        <taxon>Burkholderiaceae</taxon>
        <taxon>Paraburkholderia</taxon>
    </lineage>
</organism>
<evidence type="ECO:0000313" key="4">
    <source>
        <dbReference type="Proteomes" id="UP000295727"/>
    </source>
</evidence>
<dbReference type="EMBL" id="CP038151">
    <property type="protein sequence ID" value="QBR02733.1"/>
    <property type="molecule type" value="Genomic_DNA"/>
</dbReference>
<name>A0A4V1B0G9_9BURK</name>
<dbReference type="Gene3D" id="3.10.20.440">
    <property type="entry name" value="2Fe-2S iron-sulphur cluster binding domain, sarcosine oxidase, alpha subunit, N-terminal domain"/>
    <property type="match status" value="1"/>
</dbReference>
<keyword evidence="4" id="KW-1185">Reference proteome</keyword>
<proteinExistence type="predicted"/>
<sequence length="88" mass="9013">MSETITLNVDGRSVSVARGSSVVAAVALATSHAGLVTRRSVSGALRGPLCGMGVCQECRVTIDGVRHRLACQTLCAEGMQVVTGRAAE</sequence>
<dbReference type="Pfam" id="PF13510">
    <property type="entry name" value="Fer2_4"/>
    <property type="match status" value="1"/>
</dbReference>
<dbReference type="OrthoDB" id="573392at2"/>
<dbReference type="SUPFAM" id="SSF54292">
    <property type="entry name" value="2Fe-2S ferredoxin-like"/>
    <property type="match status" value="1"/>
</dbReference>
<evidence type="ECO:0000256" key="1">
    <source>
        <dbReference type="ARBA" id="ARBA00023002"/>
    </source>
</evidence>
<feature type="domain" description="2Fe-2S ferredoxin-type" evidence="2">
    <location>
        <begin position="3"/>
        <end position="87"/>
    </location>
</feature>